<proteinExistence type="predicted"/>
<dbReference type="RefSeq" id="XP_016634746.1">
    <property type="nucleotide sequence ID" value="XM_016773800.1"/>
</dbReference>
<name>A0A0D2KV50_9EURO</name>
<reference evidence="2 3" key="1">
    <citation type="submission" date="2015-01" db="EMBL/GenBank/DDBJ databases">
        <title>The Genome Sequence of Fonsecaea multimorphosa CBS 102226.</title>
        <authorList>
            <consortium name="The Broad Institute Genomics Platform"/>
            <person name="Cuomo C."/>
            <person name="de Hoog S."/>
            <person name="Gorbushina A."/>
            <person name="Stielow B."/>
            <person name="Teixiera M."/>
            <person name="Abouelleil A."/>
            <person name="Chapman S.B."/>
            <person name="Priest M."/>
            <person name="Young S.K."/>
            <person name="Wortman J."/>
            <person name="Nusbaum C."/>
            <person name="Birren B."/>
        </authorList>
    </citation>
    <scope>NUCLEOTIDE SEQUENCE [LARGE SCALE GENOMIC DNA]</scope>
    <source>
        <strain evidence="2 3">CBS 102226</strain>
    </source>
</reference>
<feature type="compositionally biased region" description="Polar residues" evidence="1">
    <location>
        <begin position="106"/>
        <end position="115"/>
    </location>
</feature>
<dbReference type="OrthoDB" id="4154520at2759"/>
<gene>
    <name evidence="2" type="ORF">Z520_03287</name>
</gene>
<evidence type="ECO:0000256" key="1">
    <source>
        <dbReference type="SAM" id="MobiDB-lite"/>
    </source>
</evidence>
<feature type="compositionally biased region" description="Low complexity" evidence="1">
    <location>
        <begin position="127"/>
        <end position="161"/>
    </location>
</feature>
<dbReference type="EMBL" id="KN848066">
    <property type="protein sequence ID" value="KIY00624.1"/>
    <property type="molecule type" value="Genomic_DNA"/>
</dbReference>
<dbReference type="Proteomes" id="UP000053411">
    <property type="component" value="Unassembled WGS sequence"/>
</dbReference>
<accession>A0A0D2KV50</accession>
<dbReference type="VEuPathDB" id="FungiDB:Z520_03287"/>
<dbReference type="GeneID" id="27709033"/>
<protein>
    <submittedName>
        <fullName evidence="2">Uncharacterized protein</fullName>
    </submittedName>
</protein>
<keyword evidence="3" id="KW-1185">Reference proteome</keyword>
<evidence type="ECO:0000313" key="3">
    <source>
        <dbReference type="Proteomes" id="UP000053411"/>
    </source>
</evidence>
<feature type="compositionally biased region" description="Basic residues" evidence="1">
    <location>
        <begin position="54"/>
        <end position="68"/>
    </location>
</feature>
<sequence>MPAAVPSMSIAPLIVTSTTGTTIQALDYLTGETSGMATVMSTHSDRKTTEKKEKKTRRHWWSRIRRGRPCREMKTLETAQPSRSPSRGRGRSPRPLDDDMFPRTIRSGSSQSLPTLHTPPAIKITPSPGSGVSSSSVDSSPRASSCSTNSFSSGTSRATTTSGAAGVYEALGTKAIITEQKKLQNYRARQGILGDRSVDAIVLGGAFVFM</sequence>
<evidence type="ECO:0000313" key="2">
    <source>
        <dbReference type="EMBL" id="KIY00624.1"/>
    </source>
</evidence>
<organism evidence="2 3">
    <name type="scientific">Fonsecaea multimorphosa CBS 102226</name>
    <dbReference type="NCBI Taxonomy" id="1442371"/>
    <lineage>
        <taxon>Eukaryota</taxon>
        <taxon>Fungi</taxon>
        <taxon>Dikarya</taxon>
        <taxon>Ascomycota</taxon>
        <taxon>Pezizomycotina</taxon>
        <taxon>Eurotiomycetes</taxon>
        <taxon>Chaetothyriomycetidae</taxon>
        <taxon>Chaetothyriales</taxon>
        <taxon>Herpotrichiellaceae</taxon>
        <taxon>Fonsecaea</taxon>
    </lineage>
</organism>
<feature type="compositionally biased region" description="Basic and acidic residues" evidence="1">
    <location>
        <begin position="43"/>
        <end position="53"/>
    </location>
</feature>
<dbReference type="AlphaFoldDB" id="A0A0D2KV50"/>
<feature type="region of interest" description="Disordered" evidence="1">
    <location>
        <begin position="40"/>
        <end position="161"/>
    </location>
</feature>